<name>A0ABW1R7V9_9LACO</name>
<proteinExistence type="predicted"/>
<dbReference type="Pfam" id="PF16935">
    <property type="entry name" value="Hol_Tox"/>
    <property type="match status" value="1"/>
</dbReference>
<gene>
    <name evidence="1" type="ORF">ACFP3T_15040</name>
</gene>
<comment type="caution">
    <text evidence="1">The sequence shown here is derived from an EMBL/GenBank/DDBJ whole genome shotgun (WGS) entry which is preliminary data.</text>
</comment>
<sequence>MLAFGTFIVALIALIVELIKSQQKNNPS</sequence>
<accession>A0ABW1R7V9</accession>
<dbReference type="InterPro" id="IPR031616">
    <property type="entry name" value="BsrE-like"/>
</dbReference>
<dbReference type="RefSeq" id="WP_153152501.1">
    <property type="nucleotide sequence ID" value="NZ_JBHSSD010000075.1"/>
</dbReference>
<protein>
    <submittedName>
        <fullName evidence="1">Holin-like toxin</fullName>
    </submittedName>
</protein>
<keyword evidence="2" id="KW-1185">Reference proteome</keyword>
<organism evidence="1 2">
    <name type="scientific">Lactiplantibacillus dongliensis</name>
    <dbReference type="NCBI Taxonomy" id="2559919"/>
    <lineage>
        <taxon>Bacteria</taxon>
        <taxon>Bacillati</taxon>
        <taxon>Bacillota</taxon>
        <taxon>Bacilli</taxon>
        <taxon>Lactobacillales</taxon>
        <taxon>Lactobacillaceae</taxon>
        <taxon>Lactiplantibacillus</taxon>
    </lineage>
</organism>
<evidence type="ECO:0000313" key="1">
    <source>
        <dbReference type="EMBL" id="MFC6165973.1"/>
    </source>
</evidence>
<dbReference type="EMBL" id="JBHSSD010000075">
    <property type="protein sequence ID" value="MFC6165973.1"/>
    <property type="molecule type" value="Genomic_DNA"/>
</dbReference>
<dbReference type="Proteomes" id="UP001596253">
    <property type="component" value="Unassembled WGS sequence"/>
</dbReference>
<evidence type="ECO:0000313" key="2">
    <source>
        <dbReference type="Proteomes" id="UP001596253"/>
    </source>
</evidence>
<reference evidence="2" key="1">
    <citation type="journal article" date="2019" name="Int. J. Syst. Evol. Microbiol.">
        <title>The Global Catalogue of Microorganisms (GCM) 10K type strain sequencing project: providing services to taxonomists for standard genome sequencing and annotation.</title>
        <authorList>
            <consortium name="The Broad Institute Genomics Platform"/>
            <consortium name="The Broad Institute Genome Sequencing Center for Infectious Disease"/>
            <person name="Wu L."/>
            <person name="Ma J."/>
        </authorList>
    </citation>
    <scope>NUCLEOTIDE SEQUENCE [LARGE SCALE GENOMIC DNA]</scope>
    <source>
        <strain evidence="2">CCM 8932</strain>
    </source>
</reference>